<accession>N8Y8B2</accession>
<reference evidence="1 2" key="1">
    <citation type="submission" date="2013-02" db="EMBL/GenBank/DDBJ databases">
        <title>The Genome Sequence of Acinetobacter guillouiae NIPH 991.</title>
        <authorList>
            <consortium name="The Broad Institute Genome Sequencing Platform"/>
            <consortium name="The Broad Institute Genome Sequencing Center for Infectious Disease"/>
            <person name="Cerqueira G."/>
            <person name="Feldgarden M."/>
            <person name="Courvalin P."/>
            <person name="Perichon B."/>
            <person name="Grillot-Courvalin C."/>
            <person name="Clermont D."/>
            <person name="Rocha E."/>
            <person name="Yoon E.-J."/>
            <person name="Nemec A."/>
            <person name="Walker B."/>
            <person name="Young S.K."/>
            <person name="Zeng Q."/>
            <person name="Gargeya S."/>
            <person name="Fitzgerald M."/>
            <person name="Haas B."/>
            <person name="Abouelleil A."/>
            <person name="Alvarado L."/>
            <person name="Arachchi H.M."/>
            <person name="Berlin A.M."/>
            <person name="Chapman S.B."/>
            <person name="Dewar J."/>
            <person name="Goldberg J."/>
            <person name="Griggs A."/>
            <person name="Gujja S."/>
            <person name="Hansen M."/>
            <person name="Howarth C."/>
            <person name="Imamovic A."/>
            <person name="Larimer J."/>
            <person name="McCowan C."/>
            <person name="Murphy C."/>
            <person name="Neiman D."/>
            <person name="Pearson M."/>
            <person name="Priest M."/>
            <person name="Roberts A."/>
            <person name="Saif S."/>
            <person name="Shea T."/>
            <person name="Sisk P."/>
            <person name="Sykes S."/>
            <person name="Wortman J."/>
            <person name="Nusbaum C."/>
            <person name="Birren B."/>
        </authorList>
    </citation>
    <scope>NUCLEOTIDE SEQUENCE [LARGE SCALE GENOMIC DNA]</scope>
    <source>
        <strain evidence="1 2">NIPH 991</strain>
    </source>
</reference>
<organism evidence="1 2">
    <name type="scientific">Acinetobacter guillouiae NIPH 991</name>
    <dbReference type="NCBI Taxonomy" id="1217656"/>
    <lineage>
        <taxon>Bacteria</taxon>
        <taxon>Pseudomonadati</taxon>
        <taxon>Pseudomonadota</taxon>
        <taxon>Gammaproteobacteria</taxon>
        <taxon>Moraxellales</taxon>
        <taxon>Moraxellaceae</taxon>
        <taxon>Acinetobacter</taxon>
    </lineage>
</organism>
<comment type="caution">
    <text evidence="1">The sequence shown here is derived from an EMBL/GenBank/DDBJ whole genome shotgun (WGS) entry which is preliminary data.</text>
</comment>
<dbReference type="EMBL" id="APPJ01000010">
    <property type="protein sequence ID" value="ENV17519.1"/>
    <property type="molecule type" value="Genomic_DNA"/>
</dbReference>
<dbReference type="HOGENOM" id="CLU_2713211_0_0_6"/>
<proteinExistence type="predicted"/>
<evidence type="ECO:0000313" key="2">
    <source>
        <dbReference type="Proteomes" id="UP000013148"/>
    </source>
</evidence>
<dbReference type="AlphaFoldDB" id="N8Y8B2"/>
<gene>
    <name evidence="1" type="ORF">F964_02237</name>
</gene>
<keyword evidence="2" id="KW-1185">Reference proteome</keyword>
<dbReference type="PATRIC" id="fig|1217656.3.peg.2185"/>
<sequence length="74" mass="8940">MIKNVTVHKMYEEFQQFPVIQYVGEYDESFNLIKLFNPFNQELSRIFGTYQWALIGSDEVFFVEEDSDFQERTI</sequence>
<protein>
    <submittedName>
        <fullName evidence="1">Uncharacterized protein</fullName>
    </submittedName>
</protein>
<dbReference type="Proteomes" id="UP000013148">
    <property type="component" value="Unassembled WGS sequence"/>
</dbReference>
<name>N8Y8B2_ACIGI</name>
<dbReference type="RefSeq" id="WP_004820048.1">
    <property type="nucleotide sequence ID" value="NZ_KB849456.1"/>
</dbReference>
<dbReference type="eggNOG" id="ENOG5031RYZ">
    <property type="taxonomic scope" value="Bacteria"/>
</dbReference>
<evidence type="ECO:0000313" key="1">
    <source>
        <dbReference type="EMBL" id="ENV17519.1"/>
    </source>
</evidence>